<evidence type="ECO:0000313" key="1">
    <source>
        <dbReference type="EMBL" id="TSB47150.1"/>
    </source>
</evidence>
<protein>
    <submittedName>
        <fullName evidence="1">Uncharacterized protein</fullName>
    </submittedName>
</protein>
<dbReference type="Proteomes" id="UP000318521">
    <property type="component" value="Unassembled WGS sequence"/>
</dbReference>
<accession>A0A554A0D3</accession>
<sequence>MKKRLQLNIKDQQMIIEAMEVIRPKRYSFEQKRFDLILDKVVKGKKDFDSEEMIYITQSLRRHGKFVALCREVENSDSLRKLADRVERARIAHQNMHHPLKKALTAGTVSASQDKTLIG</sequence>
<reference evidence="1 2" key="1">
    <citation type="submission" date="2019-07" db="EMBL/GenBank/DDBJ databases">
        <authorList>
            <person name="Park Y.J."/>
            <person name="Jeong S.E."/>
            <person name="Jung H.S."/>
        </authorList>
    </citation>
    <scope>NUCLEOTIDE SEQUENCE [LARGE SCALE GENOMIC DNA]</scope>
    <source>
        <strain evidence="2">P16(2019)</strain>
    </source>
</reference>
<dbReference type="RefSeq" id="WP_143848380.1">
    <property type="nucleotide sequence ID" value="NZ_VLXZ01000004.1"/>
</dbReference>
<name>A0A554A0D3_9BACI</name>
<dbReference type="EMBL" id="VLXZ01000004">
    <property type="protein sequence ID" value="TSB47150.1"/>
    <property type="molecule type" value="Genomic_DNA"/>
</dbReference>
<evidence type="ECO:0000313" key="2">
    <source>
        <dbReference type="Proteomes" id="UP000318521"/>
    </source>
</evidence>
<keyword evidence="2" id="KW-1185">Reference proteome</keyword>
<comment type="caution">
    <text evidence="1">The sequence shown here is derived from an EMBL/GenBank/DDBJ whole genome shotgun (WGS) entry which is preliminary data.</text>
</comment>
<gene>
    <name evidence="1" type="ORF">FN960_09075</name>
</gene>
<organism evidence="1 2">
    <name type="scientific">Alkalicoccobacillus porphyridii</name>
    <dbReference type="NCBI Taxonomy" id="2597270"/>
    <lineage>
        <taxon>Bacteria</taxon>
        <taxon>Bacillati</taxon>
        <taxon>Bacillota</taxon>
        <taxon>Bacilli</taxon>
        <taxon>Bacillales</taxon>
        <taxon>Bacillaceae</taxon>
        <taxon>Alkalicoccobacillus</taxon>
    </lineage>
</organism>
<dbReference type="OrthoDB" id="2943947at2"/>
<dbReference type="AlphaFoldDB" id="A0A554A0D3"/>
<proteinExistence type="predicted"/>